<dbReference type="Proteomes" id="UP001303115">
    <property type="component" value="Unassembled WGS sequence"/>
</dbReference>
<keyword evidence="1" id="KW-0472">Membrane</keyword>
<reference evidence="3" key="1">
    <citation type="journal article" date="2023" name="Mol. Phylogenet. Evol.">
        <title>Genome-scale phylogeny and comparative genomics of the fungal order Sordariales.</title>
        <authorList>
            <person name="Hensen N."/>
            <person name="Bonometti L."/>
            <person name="Westerberg I."/>
            <person name="Brannstrom I.O."/>
            <person name="Guillou S."/>
            <person name="Cros-Aarteil S."/>
            <person name="Calhoun S."/>
            <person name="Haridas S."/>
            <person name="Kuo A."/>
            <person name="Mondo S."/>
            <person name="Pangilinan J."/>
            <person name="Riley R."/>
            <person name="LaButti K."/>
            <person name="Andreopoulos B."/>
            <person name="Lipzen A."/>
            <person name="Chen C."/>
            <person name="Yan M."/>
            <person name="Daum C."/>
            <person name="Ng V."/>
            <person name="Clum A."/>
            <person name="Steindorff A."/>
            <person name="Ohm R.A."/>
            <person name="Martin F."/>
            <person name="Silar P."/>
            <person name="Natvig D.O."/>
            <person name="Lalanne C."/>
            <person name="Gautier V."/>
            <person name="Ament-Velasquez S.L."/>
            <person name="Kruys A."/>
            <person name="Hutchinson M.I."/>
            <person name="Powell A.J."/>
            <person name="Barry K."/>
            <person name="Miller A.N."/>
            <person name="Grigoriev I.V."/>
            <person name="Debuchy R."/>
            <person name="Gladieux P."/>
            <person name="Hiltunen Thoren M."/>
            <person name="Johannesson H."/>
        </authorList>
    </citation>
    <scope>NUCLEOTIDE SEQUENCE [LARGE SCALE GENOMIC DNA]</scope>
    <source>
        <strain evidence="3">CBS 284.82</strain>
    </source>
</reference>
<feature type="transmembrane region" description="Helical" evidence="1">
    <location>
        <begin position="238"/>
        <end position="260"/>
    </location>
</feature>
<evidence type="ECO:0000313" key="3">
    <source>
        <dbReference type="Proteomes" id="UP001303115"/>
    </source>
</evidence>
<evidence type="ECO:0000313" key="2">
    <source>
        <dbReference type="EMBL" id="KAK4034954.1"/>
    </source>
</evidence>
<feature type="transmembrane region" description="Helical" evidence="1">
    <location>
        <begin position="39"/>
        <end position="55"/>
    </location>
</feature>
<proteinExistence type="predicted"/>
<keyword evidence="3" id="KW-1185">Reference proteome</keyword>
<name>A0AAN6PAV4_9PEZI</name>
<feature type="transmembrane region" description="Helical" evidence="1">
    <location>
        <begin position="67"/>
        <end position="89"/>
    </location>
</feature>
<sequence length="265" mass="28309">MAPAPLTPAAAAAAAAASTLLSTASTSAVNWGHLQSPEFYGALSALLPALAFPLLPCGPAFACETALAVAAFCSLCGIQLFNFAFWMTGCAHSDFPAWILPLAAASLLVADGRYCAMRQTSAYASSHMSETAPWTGDNFAHHARWTYVIVLYTVSKCVASAFFEWGASASAPVLSLHNGGVAFALVLGNFLVLYLVHTYQDVFLRPVAIAYFRVTERQVPGCFWISEKNKFGPLWSKFLWVLVVVSGPALWALWAVSLHVSKPVG</sequence>
<evidence type="ECO:0000256" key="1">
    <source>
        <dbReference type="SAM" id="Phobius"/>
    </source>
</evidence>
<dbReference type="AlphaFoldDB" id="A0AAN6PAV4"/>
<keyword evidence="1" id="KW-1133">Transmembrane helix</keyword>
<gene>
    <name evidence="2" type="ORF">C8A01DRAFT_38588</name>
</gene>
<feature type="transmembrane region" description="Helical" evidence="1">
    <location>
        <begin position="145"/>
        <end position="163"/>
    </location>
</feature>
<protein>
    <submittedName>
        <fullName evidence="2">Uncharacterized protein</fullName>
    </submittedName>
</protein>
<dbReference type="EMBL" id="MU854460">
    <property type="protein sequence ID" value="KAK4034954.1"/>
    <property type="molecule type" value="Genomic_DNA"/>
</dbReference>
<comment type="caution">
    <text evidence="2">The sequence shown here is derived from an EMBL/GenBank/DDBJ whole genome shotgun (WGS) entry which is preliminary data.</text>
</comment>
<accession>A0AAN6PAV4</accession>
<feature type="transmembrane region" description="Helical" evidence="1">
    <location>
        <begin position="175"/>
        <end position="196"/>
    </location>
</feature>
<keyword evidence="1" id="KW-0812">Transmembrane</keyword>
<organism evidence="2 3">
    <name type="scientific">Parachaetomium inaequale</name>
    <dbReference type="NCBI Taxonomy" id="2588326"/>
    <lineage>
        <taxon>Eukaryota</taxon>
        <taxon>Fungi</taxon>
        <taxon>Dikarya</taxon>
        <taxon>Ascomycota</taxon>
        <taxon>Pezizomycotina</taxon>
        <taxon>Sordariomycetes</taxon>
        <taxon>Sordariomycetidae</taxon>
        <taxon>Sordariales</taxon>
        <taxon>Chaetomiaceae</taxon>
        <taxon>Parachaetomium</taxon>
    </lineage>
</organism>